<dbReference type="SMART" id="SM00355">
    <property type="entry name" value="ZnF_C2H2"/>
    <property type="match status" value="4"/>
</dbReference>
<evidence type="ECO:0000313" key="13">
    <source>
        <dbReference type="Proteomes" id="UP000504612"/>
    </source>
</evidence>
<feature type="domain" description="C2H2-type" evidence="12">
    <location>
        <begin position="413"/>
        <end position="435"/>
    </location>
</feature>
<dbReference type="InterPro" id="IPR050758">
    <property type="entry name" value="Znf_C2H2-type"/>
</dbReference>
<dbReference type="GO" id="GO:0005634">
    <property type="term" value="C:nucleus"/>
    <property type="evidence" value="ECO:0007669"/>
    <property type="project" value="UniProtKB-SubCell"/>
</dbReference>
<evidence type="ECO:0000256" key="9">
    <source>
        <dbReference type="ARBA" id="ARBA00023242"/>
    </source>
</evidence>
<dbReference type="PROSITE" id="PS00028">
    <property type="entry name" value="ZINC_FINGER_C2H2_1"/>
    <property type="match status" value="4"/>
</dbReference>
<proteinExistence type="inferred from homology"/>
<evidence type="ECO:0000256" key="4">
    <source>
        <dbReference type="ARBA" id="ARBA00022737"/>
    </source>
</evidence>
<feature type="compositionally biased region" description="Basic and acidic residues" evidence="11">
    <location>
        <begin position="29"/>
        <end position="40"/>
    </location>
</feature>
<dbReference type="Gene3D" id="3.30.160.60">
    <property type="entry name" value="Classic Zinc Finger"/>
    <property type="match status" value="4"/>
</dbReference>
<dbReference type="PANTHER" id="PTHR23234">
    <property type="entry name" value="ZNF44 PROTEIN"/>
    <property type="match status" value="1"/>
</dbReference>
<evidence type="ECO:0000256" key="7">
    <source>
        <dbReference type="ARBA" id="ARBA00023015"/>
    </source>
</evidence>
<evidence type="ECO:0000256" key="8">
    <source>
        <dbReference type="ARBA" id="ARBA00023163"/>
    </source>
</evidence>
<comment type="similarity">
    <text evidence="2">Belongs to the krueppel C2H2-type zinc-finger protein family.</text>
</comment>
<dbReference type="InterPro" id="IPR013087">
    <property type="entry name" value="Znf_C2H2_type"/>
</dbReference>
<dbReference type="FunFam" id="3.30.160.60:FF:000912">
    <property type="entry name" value="Zinc finger protein 660"/>
    <property type="match status" value="1"/>
</dbReference>
<dbReference type="InterPro" id="IPR036236">
    <property type="entry name" value="Znf_C2H2_sf"/>
</dbReference>
<protein>
    <submittedName>
        <fullName evidence="14">Zinc finger protein 354C-like</fullName>
    </submittedName>
</protein>
<dbReference type="AlphaFoldDB" id="A0A6J1VMM6"/>
<name>A0A6J1VMM6_9SAUR</name>
<comment type="subcellular location">
    <subcellularLocation>
        <location evidence="1">Nucleus</location>
    </subcellularLocation>
</comment>
<evidence type="ECO:0000256" key="10">
    <source>
        <dbReference type="PROSITE-ProRule" id="PRU00042"/>
    </source>
</evidence>
<evidence type="ECO:0000256" key="2">
    <source>
        <dbReference type="ARBA" id="ARBA00006991"/>
    </source>
</evidence>
<gene>
    <name evidence="14" type="primary">LOC113426229</name>
</gene>
<feature type="region of interest" description="Disordered" evidence="11">
    <location>
        <begin position="171"/>
        <end position="210"/>
    </location>
</feature>
<dbReference type="PANTHER" id="PTHR23234:SF10">
    <property type="entry name" value="RIKEN CDNA 6720489N17 GENE-RELATED"/>
    <property type="match status" value="1"/>
</dbReference>
<dbReference type="FunFam" id="3.30.160.60:FF:000056">
    <property type="entry name" value="Zinc finger and SCAN domain-containing 20"/>
    <property type="match status" value="1"/>
</dbReference>
<accession>A0A6J1VMM6</accession>
<dbReference type="FunFam" id="3.30.160.60:FF:000446">
    <property type="entry name" value="Zinc finger protein"/>
    <property type="match status" value="1"/>
</dbReference>
<keyword evidence="4" id="KW-0677">Repeat</keyword>
<keyword evidence="7" id="KW-0805">Transcription regulation</keyword>
<feature type="compositionally biased region" description="Basic and acidic residues" evidence="11">
    <location>
        <begin position="235"/>
        <end position="244"/>
    </location>
</feature>
<feature type="compositionally biased region" description="Basic and acidic residues" evidence="11">
    <location>
        <begin position="198"/>
        <end position="210"/>
    </location>
</feature>
<keyword evidence="3" id="KW-0479">Metal-binding</keyword>
<keyword evidence="5 10" id="KW-0863">Zinc-finger</keyword>
<evidence type="ECO:0000259" key="12">
    <source>
        <dbReference type="PROSITE" id="PS50157"/>
    </source>
</evidence>
<keyword evidence="8" id="KW-0804">Transcription</keyword>
<organism evidence="13 14">
    <name type="scientific">Notechis scutatus</name>
    <name type="common">mainland tiger snake</name>
    <dbReference type="NCBI Taxonomy" id="8663"/>
    <lineage>
        <taxon>Eukaryota</taxon>
        <taxon>Metazoa</taxon>
        <taxon>Chordata</taxon>
        <taxon>Craniata</taxon>
        <taxon>Vertebrata</taxon>
        <taxon>Euteleostomi</taxon>
        <taxon>Lepidosauria</taxon>
        <taxon>Squamata</taxon>
        <taxon>Bifurcata</taxon>
        <taxon>Unidentata</taxon>
        <taxon>Episquamata</taxon>
        <taxon>Toxicofera</taxon>
        <taxon>Serpentes</taxon>
        <taxon>Colubroidea</taxon>
        <taxon>Elapidae</taxon>
        <taxon>Hydrophiinae</taxon>
        <taxon>Notechis</taxon>
    </lineage>
</organism>
<evidence type="ECO:0000313" key="14">
    <source>
        <dbReference type="RefSeq" id="XP_026544382.1"/>
    </source>
</evidence>
<feature type="domain" description="C2H2-type" evidence="12">
    <location>
        <begin position="328"/>
        <end position="355"/>
    </location>
</feature>
<dbReference type="Pfam" id="PF00096">
    <property type="entry name" value="zf-C2H2"/>
    <property type="match status" value="3"/>
</dbReference>
<dbReference type="PROSITE" id="PS50157">
    <property type="entry name" value="ZINC_FINGER_C2H2_2"/>
    <property type="match status" value="4"/>
</dbReference>
<evidence type="ECO:0000256" key="3">
    <source>
        <dbReference type="ARBA" id="ARBA00022723"/>
    </source>
</evidence>
<evidence type="ECO:0000256" key="5">
    <source>
        <dbReference type="ARBA" id="ARBA00022771"/>
    </source>
</evidence>
<keyword evidence="6" id="KW-0862">Zinc</keyword>
<dbReference type="GO" id="GO:0008270">
    <property type="term" value="F:zinc ion binding"/>
    <property type="evidence" value="ECO:0007669"/>
    <property type="project" value="UniProtKB-KW"/>
</dbReference>
<keyword evidence="9" id="KW-0539">Nucleus</keyword>
<feature type="region of interest" description="Disordered" evidence="11">
    <location>
        <begin position="225"/>
        <end position="244"/>
    </location>
</feature>
<dbReference type="KEGG" id="nss:113426229"/>
<dbReference type="FunFam" id="3.30.160.60:FF:000110">
    <property type="entry name" value="Zinc finger protein-like"/>
    <property type="match status" value="1"/>
</dbReference>
<reference evidence="14" key="1">
    <citation type="submission" date="2025-08" db="UniProtKB">
        <authorList>
            <consortium name="RefSeq"/>
        </authorList>
    </citation>
    <scope>IDENTIFICATION</scope>
</reference>
<dbReference type="GeneID" id="113426229"/>
<evidence type="ECO:0000256" key="1">
    <source>
        <dbReference type="ARBA" id="ARBA00004123"/>
    </source>
</evidence>
<sequence length="457" mass="51154">MRYKEADTVQELQPEISAEDQGAGATDQPEQKAEDGEGKSRLLFQRPTESELKTWRSVEQSSAAGPEQECQYSLKFMAFSPPSLECREPPKCLEAGADEADVLQTHFSFSGEIFPSFADPVNVNTELGLEEESLNGGAQGRLEEKVRKPLADINSSTPMQEPSGRVKMLHRTEATEEADSLGKAYQGPGSGSGNSTLESKDGFRLEKPKEINPNGKLLERALGKFTQEPNAPEGLKSKQDMDSLPDTKSDLASLCDEVSTNGPAKTLQGREASFDLSGNLQLRTDRSENHDPPMATERIYTCSYCGKCFEESLDLLAHERAHIREKIYRCSQCEKRFSHQIDLLTHKRNHQEEKPHRCERDCAKCHRQRTFPKVTRRARPGEQACQCPVCGERFSWKSNLIRHRRIHTGEKPYRCAECGKSYTRKTALDRHKRTHGEKACEVGAPSMAQASVLVLLV</sequence>
<evidence type="ECO:0000256" key="6">
    <source>
        <dbReference type="ARBA" id="ARBA00022833"/>
    </source>
</evidence>
<dbReference type="Pfam" id="PF13912">
    <property type="entry name" value="zf-C2H2_6"/>
    <property type="match status" value="1"/>
</dbReference>
<dbReference type="SUPFAM" id="SSF57667">
    <property type="entry name" value="beta-beta-alpha zinc fingers"/>
    <property type="match status" value="2"/>
</dbReference>
<dbReference type="Proteomes" id="UP000504612">
    <property type="component" value="Unplaced"/>
</dbReference>
<feature type="domain" description="C2H2-type" evidence="12">
    <location>
        <begin position="385"/>
        <end position="412"/>
    </location>
</feature>
<keyword evidence="13" id="KW-1185">Reference proteome</keyword>
<feature type="region of interest" description="Disordered" evidence="11">
    <location>
        <begin position="1"/>
        <end position="43"/>
    </location>
</feature>
<dbReference type="RefSeq" id="XP_026544382.1">
    <property type="nucleotide sequence ID" value="XM_026688597.1"/>
</dbReference>
<evidence type="ECO:0000256" key="11">
    <source>
        <dbReference type="SAM" id="MobiDB-lite"/>
    </source>
</evidence>
<feature type="domain" description="C2H2-type" evidence="12">
    <location>
        <begin position="300"/>
        <end position="327"/>
    </location>
</feature>